<evidence type="ECO:0000256" key="1">
    <source>
        <dbReference type="SAM" id="MobiDB-lite"/>
    </source>
</evidence>
<keyword evidence="5" id="KW-1185">Reference proteome</keyword>
<dbReference type="GO" id="GO:0030544">
    <property type="term" value="F:Hsp70 protein binding"/>
    <property type="evidence" value="ECO:0007669"/>
    <property type="project" value="InterPro"/>
</dbReference>
<feature type="domain" description="Myb-like" evidence="3">
    <location>
        <begin position="350"/>
        <end position="411"/>
    </location>
</feature>
<dbReference type="SMART" id="SM00271">
    <property type="entry name" value="DnaJ"/>
    <property type="match status" value="1"/>
</dbReference>
<feature type="domain" description="J" evidence="2">
    <location>
        <begin position="79"/>
        <end position="144"/>
    </location>
</feature>
<dbReference type="AlphaFoldDB" id="A0A9W6ZGE7"/>
<evidence type="ECO:0000259" key="2">
    <source>
        <dbReference type="PROSITE" id="PS50076"/>
    </source>
</evidence>
<dbReference type="Pfam" id="PF00226">
    <property type="entry name" value="DnaJ"/>
    <property type="match status" value="1"/>
</dbReference>
<dbReference type="SMART" id="SM00717">
    <property type="entry name" value="SANT"/>
    <property type="match status" value="2"/>
</dbReference>
<dbReference type="InterPro" id="IPR036869">
    <property type="entry name" value="J_dom_sf"/>
</dbReference>
<dbReference type="CDD" id="cd00167">
    <property type="entry name" value="SANT"/>
    <property type="match status" value="2"/>
</dbReference>
<sequence length="502" mass="57376">MYEVSREMVHCECITPLPAFTTENTVVSPTGLHFIASLVKDSLAKKVFASQKPKEVDDNGGKKKKTIDLFNVPNLEDISYYDCLGGIPFNSTPEEVKAAYHRACLLYHPDKTGRGEEDTVFLRVKAAFDTLSNTDKKRTYDSSANFDDSIPPEDLPERKFYKVFGECFERNMRARALDPRLRRHKEAVANEKARAAAEKERTEREEREAIENAEAIKAQEEADAEEERKTKAKNLKEKKDKEKKLLRKAKVLFRKLAMKAFEMGGEGNWESLEVQNEEVEFLADKLTIDQIPVLSAALGNKEETCDFAGVKMVREVYQSVKEGADNEFLKGEEEKIKKRKEAEEAEMLEKARRAPREWSKAEQASLAKAVKKYKEGGGGRWDLIANFINANLALPIPRGKEECISEFNRLNELRKKEITTKEQAKESKASPSEKKEEEKAVKDPNAWSEDEVNDLQDALKKFNSKMEKNERWNKIAGFVATKTKRQCVDKFKELRNSIKGKK</sequence>
<dbReference type="SUPFAM" id="SSF46689">
    <property type="entry name" value="Homeodomain-like"/>
    <property type="match status" value="2"/>
</dbReference>
<organism evidence="4 5">
    <name type="scientific">Triparma retinervis</name>
    <dbReference type="NCBI Taxonomy" id="2557542"/>
    <lineage>
        <taxon>Eukaryota</taxon>
        <taxon>Sar</taxon>
        <taxon>Stramenopiles</taxon>
        <taxon>Ochrophyta</taxon>
        <taxon>Bolidophyceae</taxon>
        <taxon>Parmales</taxon>
        <taxon>Triparmaceae</taxon>
        <taxon>Triparma</taxon>
    </lineage>
</organism>
<dbReference type="EMBL" id="BRXZ01000659">
    <property type="protein sequence ID" value="GMH50064.1"/>
    <property type="molecule type" value="Genomic_DNA"/>
</dbReference>
<feature type="compositionally biased region" description="Basic and acidic residues" evidence="1">
    <location>
        <begin position="226"/>
        <end position="239"/>
    </location>
</feature>
<dbReference type="GO" id="GO:0043022">
    <property type="term" value="F:ribosome binding"/>
    <property type="evidence" value="ECO:0007669"/>
    <property type="project" value="InterPro"/>
</dbReference>
<feature type="compositionally biased region" description="Basic and acidic residues" evidence="1">
    <location>
        <begin position="188"/>
        <end position="210"/>
    </location>
</feature>
<accession>A0A9W6ZGE7</accession>
<dbReference type="GO" id="GO:0051083">
    <property type="term" value="P:'de novo' cotranslational protein folding"/>
    <property type="evidence" value="ECO:0007669"/>
    <property type="project" value="InterPro"/>
</dbReference>
<dbReference type="OrthoDB" id="1690618at2759"/>
<dbReference type="InterPro" id="IPR009057">
    <property type="entry name" value="Homeodomain-like_sf"/>
</dbReference>
<feature type="domain" description="Myb-like" evidence="3">
    <location>
        <begin position="439"/>
        <end position="495"/>
    </location>
</feature>
<feature type="region of interest" description="Disordered" evidence="1">
    <location>
        <begin position="188"/>
        <end position="239"/>
    </location>
</feature>
<evidence type="ECO:0000259" key="3">
    <source>
        <dbReference type="PROSITE" id="PS50090"/>
    </source>
</evidence>
<dbReference type="InterPro" id="IPR044634">
    <property type="entry name" value="Zuotin/DnaJC2"/>
</dbReference>
<dbReference type="InterPro" id="IPR001623">
    <property type="entry name" value="DnaJ_domain"/>
</dbReference>
<dbReference type="GO" id="GO:0006450">
    <property type="term" value="P:regulation of translational fidelity"/>
    <property type="evidence" value="ECO:0007669"/>
    <property type="project" value="InterPro"/>
</dbReference>
<dbReference type="SUPFAM" id="SSF46565">
    <property type="entry name" value="Chaperone J-domain"/>
    <property type="match status" value="1"/>
</dbReference>
<dbReference type="Gene3D" id="1.10.287.110">
    <property type="entry name" value="DnaJ domain"/>
    <property type="match status" value="1"/>
</dbReference>
<reference evidence="4" key="1">
    <citation type="submission" date="2022-07" db="EMBL/GenBank/DDBJ databases">
        <title>Genome analysis of Parmales, a sister group of diatoms, reveals the evolutionary specialization of diatoms from phago-mixotrophs to photoautotrophs.</title>
        <authorList>
            <person name="Ban H."/>
            <person name="Sato S."/>
            <person name="Yoshikawa S."/>
            <person name="Kazumasa Y."/>
            <person name="Nakamura Y."/>
            <person name="Ichinomiya M."/>
            <person name="Saitoh K."/>
            <person name="Sato N."/>
            <person name="Blanc-Mathieu R."/>
            <person name="Endo H."/>
            <person name="Kuwata A."/>
            <person name="Ogata H."/>
        </authorList>
    </citation>
    <scope>NUCLEOTIDE SEQUENCE</scope>
</reference>
<feature type="compositionally biased region" description="Basic and acidic residues" evidence="1">
    <location>
        <begin position="418"/>
        <end position="442"/>
    </location>
</feature>
<dbReference type="PANTHER" id="PTHR43999">
    <property type="entry name" value="DNAJ HOMOLOG SUBFAMILY C MEMBER 2"/>
    <property type="match status" value="1"/>
</dbReference>
<dbReference type="Pfam" id="PF13921">
    <property type="entry name" value="Myb_DNA-bind_6"/>
    <property type="match status" value="1"/>
</dbReference>
<dbReference type="InterPro" id="IPR001005">
    <property type="entry name" value="SANT/Myb"/>
</dbReference>
<comment type="caution">
    <text evidence="4">The sequence shown here is derived from an EMBL/GenBank/DDBJ whole genome shotgun (WGS) entry which is preliminary data.</text>
</comment>
<gene>
    <name evidence="4" type="ORF">TrRE_jg8224</name>
</gene>
<dbReference type="GO" id="GO:0005829">
    <property type="term" value="C:cytosol"/>
    <property type="evidence" value="ECO:0007669"/>
    <property type="project" value="TreeGrafter"/>
</dbReference>
<name>A0A9W6ZGE7_9STRA</name>
<feature type="region of interest" description="Disordered" evidence="1">
    <location>
        <begin position="418"/>
        <end position="452"/>
    </location>
</feature>
<dbReference type="PROSITE" id="PS50076">
    <property type="entry name" value="DNAJ_2"/>
    <property type="match status" value="1"/>
</dbReference>
<proteinExistence type="predicted"/>
<dbReference type="PROSITE" id="PS50090">
    <property type="entry name" value="MYB_LIKE"/>
    <property type="match status" value="2"/>
</dbReference>
<evidence type="ECO:0000313" key="5">
    <source>
        <dbReference type="Proteomes" id="UP001165082"/>
    </source>
</evidence>
<evidence type="ECO:0000313" key="4">
    <source>
        <dbReference type="EMBL" id="GMH50064.1"/>
    </source>
</evidence>
<dbReference type="Proteomes" id="UP001165082">
    <property type="component" value="Unassembled WGS sequence"/>
</dbReference>
<protein>
    <submittedName>
        <fullName evidence="4">Uncharacterized protein</fullName>
    </submittedName>
</protein>
<dbReference type="CDD" id="cd06257">
    <property type="entry name" value="DnaJ"/>
    <property type="match status" value="1"/>
</dbReference>
<dbReference type="PANTHER" id="PTHR43999:SF1">
    <property type="entry name" value="DNAJ HOMOLOG SUBFAMILY C MEMBER 2"/>
    <property type="match status" value="1"/>
</dbReference>
<dbReference type="Gene3D" id="1.10.10.60">
    <property type="entry name" value="Homeodomain-like"/>
    <property type="match status" value="2"/>
</dbReference>
<dbReference type="Pfam" id="PF00249">
    <property type="entry name" value="Myb_DNA-binding"/>
    <property type="match status" value="1"/>
</dbReference>